<comment type="caution">
    <text evidence="2">The sequence shown here is derived from an EMBL/GenBank/DDBJ whole genome shotgun (WGS) entry which is preliminary data.</text>
</comment>
<feature type="transmembrane region" description="Helical" evidence="1">
    <location>
        <begin position="44"/>
        <end position="67"/>
    </location>
</feature>
<evidence type="ECO:0008006" key="4">
    <source>
        <dbReference type="Google" id="ProtNLM"/>
    </source>
</evidence>
<proteinExistence type="predicted"/>
<keyword evidence="1" id="KW-1133">Transmembrane helix</keyword>
<feature type="transmembrane region" description="Helical" evidence="1">
    <location>
        <begin position="125"/>
        <end position="146"/>
    </location>
</feature>
<feature type="transmembrane region" description="Helical" evidence="1">
    <location>
        <begin position="221"/>
        <end position="240"/>
    </location>
</feature>
<dbReference type="eggNOG" id="ENOG50339JU">
    <property type="taxonomic scope" value="Bacteria"/>
</dbReference>
<protein>
    <recommendedName>
        <fullName evidence="4">ABC transporter permease</fullName>
    </recommendedName>
</protein>
<evidence type="ECO:0000313" key="2">
    <source>
        <dbReference type="EMBL" id="KXA33375.1"/>
    </source>
</evidence>
<sequence>MQLPQPEPTNLQTHKLIKTMENFNIKRFGQVFCRLLLVRKKTYFNLFLTAVLFFALAVIASFHPFYWDKLSVEEMTVSLVGSSSFCYGAIVIVAMLCGSAIISDLRNKQDKISELTLPASNLEKFVARCIGATFVVMLIVAAAFVVGDLLQQGVNMLIHKGSHASMLMLLFKKMDQAIQGFNEADNALPLQLLGFITANSIFVVGGMFFRKVAWLKTGLAFIAITFTLMGIFVGFCYLVYTYTDYVVVVPNEFPKWAHALFCVTITASCYYFAYRIYCRLQAINNKWINI</sequence>
<dbReference type="PATRIC" id="fig|28128.5.peg.2514"/>
<evidence type="ECO:0000256" key="1">
    <source>
        <dbReference type="SAM" id="Phobius"/>
    </source>
</evidence>
<dbReference type="AlphaFoldDB" id="A0A133PVJ4"/>
<name>A0A133PVJ4_9BACT</name>
<dbReference type="EMBL" id="LRQG01000222">
    <property type="protein sequence ID" value="KXA33375.1"/>
    <property type="molecule type" value="Genomic_DNA"/>
</dbReference>
<keyword evidence="3" id="KW-1185">Reference proteome</keyword>
<dbReference type="Proteomes" id="UP000070533">
    <property type="component" value="Unassembled WGS sequence"/>
</dbReference>
<accession>A0A133PVJ4</accession>
<feature type="transmembrane region" description="Helical" evidence="1">
    <location>
        <begin position="256"/>
        <end position="277"/>
    </location>
</feature>
<keyword evidence="1" id="KW-0472">Membrane</keyword>
<dbReference type="STRING" id="28128.HMPREF3226_02442"/>
<keyword evidence="1" id="KW-0812">Transmembrane</keyword>
<feature type="transmembrane region" description="Helical" evidence="1">
    <location>
        <begin position="190"/>
        <end position="209"/>
    </location>
</feature>
<evidence type="ECO:0000313" key="3">
    <source>
        <dbReference type="Proteomes" id="UP000070533"/>
    </source>
</evidence>
<organism evidence="2 3">
    <name type="scientific">Prevotella corporis</name>
    <dbReference type="NCBI Taxonomy" id="28128"/>
    <lineage>
        <taxon>Bacteria</taxon>
        <taxon>Pseudomonadati</taxon>
        <taxon>Bacteroidota</taxon>
        <taxon>Bacteroidia</taxon>
        <taxon>Bacteroidales</taxon>
        <taxon>Prevotellaceae</taxon>
        <taxon>Prevotella</taxon>
    </lineage>
</organism>
<reference evidence="3" key="1">
    <citation type="submission" date="2016-01" db="EMBL/GenBank/DDBJ databases">
        <authorList>
            <person name="Mitreva M."/>
            <person name="Pepin K.H."/>
            <person name="Mihindukulasuriya K.A."/>
            <person name="Fulton R."/>
            <person name="Fronick C."/>
            <person name="O'Laughlin M."/>
            <person name="Miner T."/>
            <person name="Herter B."/>
            <person name="Rosa B.A."/>
            <person name="Cordes M."/>
            <person name="Tomlinson C."/>
            <person name="Wollam A."/>
            <person name="Palsikar V.B."/>
            <person name="Mardis E.R."/>
            <person name="Wilson R.K."/>
        </authorList>
    </citation>
    <scope>NUCLEOTIDE SEQUENCE [LARGE SCALE GENOMIC DNA]</scope>
    <source>
        <strain evidence="3">MJR7716</strain>
    </source>
</reference>
<feature type="transmembrane region" description="Helical" evidence="1">
    <location>
        <begin position="87"/>
        <end position="105"/>
    </location>
</feature>
<gene>
    <name evidence="2" type="ORF">HMPREF3226_02442</name>
</gene>